<dbReference type="InterPro" id="IPR027417">
    <property type="entry name" value="P-loop_NTPase"/>
</dbReference>
<dbReference type="RefSeq" id="WP_013763955.1">
    <property type="nucleotide sequence ID" value="NC_015510.1"/>
</dbReference>
<proteinExistence type="predicted"/>
<dbReference type="PANTHER" id="PTHR43581">
    <property type="entry name" value="ATP/GTP PHOSPHATASE"/>
    <property type="match status" value="1"/>
</dbReference>
<evidence type="ECO:0000259" key="2">
    <source>
        <dbReference type="Pfam" id="PF13514"/>
    </source>
</evidence>
<dbReference type="STRING" id="760192.Halhy_1509"/>
<dbReference type="InterPro" id="IPR038734">
    <property type="entry name" value="YhaN_AAA"/>
</dbReference>
<dbReference type="OrthoDB" id="9805802at2"/>
<name>F4KYG0_HALH1</name>
<dbReference type="Proteomes" id="UP000008461">
    <property type="component" value="Chromosome"/>
</dbReference>
<dbReference type="InterPro" id="IPR051396">
    <property type="entry name" value="Bact_Antivir_Def_Nuclease"/>
</dbReference>
<dbReference type="CDD" id="cd00267">
    <property type="entry name" value="ABC_ATPase"/>
    <property type="match status" value="1"/>
</dbReference>
<dbReference type="HOGENOM" id="CLU_033429_3_0_10"/>
<gene>
    <name evidence="3" type="ordered locus">Halhy_1509</name>
</gene>
<dbReference type="Gene3D" id="3.40.50.300">
    <property type="entry name" value="P-loop containing nucleotide triphosphate hydrolases"/>
    <property type="match status" value="1"/>
</dbReference>
<evidence type="ECO:0000313" key="3">
    <source>
        <dbReference type="EMBL" id="AEE49401.1"/>
    </source>
</evidence>
<feature type="domain" description="ATPase AAA-type core" evidence="1">
    <location>
        <begin position="236"/>
        <end position="320"/>
    </location>
</feature>
<keyword evidence="4" id="KW-1185">Reference proteome</keyword>
<dbReference type="eggNOG" id="COG3950">
    <property type="taxonomic scope" value="Bacteria"/>
</dbReference>
<reference evidence="3 4" key="1">
    <citation type="journal article" date="2011" name="Stand. Genomic Sci.">
        <title>Complete genome sequence of Haliscomenobacter hydrossis type strain (O).</title>
        <authorList>
            <consortium name="US DOE Joint Genome Institute (JGI-PGF)"/>
            <person name="Daligault H."/>
            <person name="Lapidus A."/>
            <person name="Zeytun A."/>
            <person name="Nolan M."/>
            <person name="Lucas S."/>
            <person name="Del Rio T.G."/>
            <person name="Tice H."/>
            <person name="Cheng J.F."/>
            <person name="Tapia R."/>
            <person name="Han C."/>
            <person name="Goodwin L."/>
            <person name="Pitluck S."/>
            <person name="Liolios K."/>
            <person name="Pagani I."/>
            <person name="Ivanova N."/>
            <person name="Huntemann M."/>
            <person name="Mavromatis K."/>
            <person name="Mikhailova N."/>
            <person name="Pati A."/>
            <person name="Chen A."/>
            <person name="Palaniappan K."/>
            <person name="Land M."/>
            <person name="Hauser L."/>
            <person name="Brambilla E.M."/>
            <person name="Rohde M."/>
            <person name="Verbarg S."/>
            <person name="Goker M."/>
            <person name="Bristow J."/>
            <person name="Eisen J.A."/>
            <person name="Markowitz V."/>
            <person name="Hugenholtz P."/>
            <person name="Kyrpides N.C."/>
            <person name="Klenk H.P."/>
            <person name="Woyke T."/>
        </authorList>
    </citation>
    <scope>NUCLEOTIDE SEQUENCE [LARGE SCALE GENOMIC DNA]</scope>
    <source>
        <strain evidence="4">ATCC 27775 / DSM 1100 / LMG 10767 / O</strain>
    </source>
</reference>
<reference key="2">
    <citation type="submission" date="2011-04" db="EMBL/GenBank/DDBJ databases">
        <title>Complete sequence of chromosome of Haliscomenobacter hydrossis DSM 1100.</title>
        <authorList>
            <consortium name="US DOE Joint Genome Institute (JGI-PGF)"/>
            <person name="Lucas S."/>
            <person name="Han J."/>
            <person name="Lapidus A."/>
            <person name="Bruce D."/>
            <person name="Goodwin L."/>
            <person name="Pitluck S."/>
            <person name="Peters L."/>
            <person name="Kyrpides N."/>
            <person name="Mavromatis K."/>
            <person name="Ivanova N."/>
            <person name="Ovchinnikova G."/>
            <person name="Pagani I."/>
            <person name="Daligault H."/>
            <person name="Detter J.C."/>
            <person name="Han C."/>
            <person name="Land M."/>
            <person name="Hauser L."/>
            <person name="Markowitz V."/>
            <person name="Cheng J.-F."/>
            <person name="Hugenholtz P."/>
            <person name="Woyke T."/>
            <person name="Wu D."/>
            <person name="Verbarg S."/>
            <person name="Frueling A."/>
            <person name="Brambilla E."/>
            <person name="Klenk H.-P."/>
            <person name="Eisen J.A."/>
        </authorList>
    </citation>
    <scope>NUCLEOTIDE SEQUENCE</scope>
    <source>
        <strain>DSM 1100</strain>
    </source>
</reference>
<dbReference type="EMBL" id="CP002691">
    <property type="protein sequence ID" value="AEE49401.1"/>
    <property type="molecule type" value="Genomic_DNA"/>
</dbReference>
<feature type="domain" description="YhaN AAA" evidence="2">
    <location>
        <begin position="5"/>
        <end position="106"/>
    </location>
</feature>
<evidence type="ECO:0000313" key="4">
    <source>
        <dbReference type="Proteomes" id="UP000008461"/>
    </source>
</evidence>
<dbReference type="AlphaFoldDB" id="F4KYG0"/>
<protein>
    <submittedName>
        <fullName evidence="3">Uncharacterized protein</fullName>
    </submittedName>
</protein>
<dbReference type="PANTHER" id="PTHR43581:SF4">
    <property type="entry name" value="ATP_GTP PHOSPHATASE"/>
    <property type="match status" value="1"/>
</dbReference>
<dbReference type="GO" id="GO:0005524">
    <property type="term" value="F:ATP binding"/>
    <property type="evidence" value="ECO:0007669"/>
    <property type="project" value="InterPro"/>
</dbReference>
<dbReference type="Pfam" id="PF13304">
    <property type="entry name" value="AAA_21"/>
    <property type="match status" value="1"/>
</dbReference>
<dbReference type="GO" id="GO:0016887">
    <property type="term" value="F:ATP hydrolysis activity"/>
    <property type="evidence" value="ECO:0007669"/>
    <property type="project" value="InterPro"/>
</dbReference>
<accession>F4KYG0</accession>
<dbReference type="KEGG" id="hhy:Halhy_1509"/>
<dbReference type="SUPFAM" id="SSF52540">
    <property type="entry name" value="P-loop containing nucleoside triphosphate hydrolases"/>
    <property type="match status" value="1"/>
</dbReference>
<dbReference type="Pfam" id="PF13514">
    <property type="entry name" value="AAA_27"/>
    <property type="match status" value="1"/>
</dbReference>
<sequence length="432" mass="49529">MSILRITELEMHQIGPFGDLTLTFPEKPAGMEDKAEIHILTGENGTGKSTVLEAMAVLFSQEAGKYSNKFRKDNNVSLNLTLSEGDTHFLANLAESTIFLKDKGGQVLRKNQLIAKKYTLPYIDYKQEPFGIAFFAYSGHRRFDHASIIGIKEIDSHPFEHALDFRQSIQPENILQWIANNIAGQALAQVSGNLAETEQLRQIMAKLESTISQIIQKSIRFQVKTKPYNVTLAVDQEELDFNQLPDGLKSIISWIADLLMRMDRVKWENDTPVFDRNFILFLDEIEVHMHPAWQRKVLPVVQRLFPNAQIFISTHSPFVVGSVDGAWIHKLVKPNGDSKLAEGYPILSEDEKSYQYWLEEVFGIHEKYGLDAQDKYERRRELIRKSELNAVEQEELIQLDEEFGTLVPEDSSLGQRIVEHLKRLKKEEKTAF</sequence>
<organism evidence="3 4">
    <name type="scientific">Haliscomenobacter hydrossis (strain ATCC 27775 / DSM 1100 / LMG 10767 / O)</name>
    <dbReference type="NCBI Taxonomy" id="760192"/>
    <lineage>
        <taxon>Bacteria</taxon>
        <taxon>Pseudomonadati</taxon>
        <taxon>Bacteroidota</taxon>
        <taxon>Saprospiria</taxon>
        <taxon>Saprospirales</taxon>
        <taxon>Haliscomenobacteraceae</taxon>
        <taxon>Haliscomenobacter</taxon>
    </lineage>
</organism>
<evidence type="ECO:0000259" key="1">
    <source>
        <dbReference type="Pfam" id="PF13304"/>
    </source>
</evidence>
<dbReference type="InterPro" id="IPR003959">
    <property type="entry name" value="ATPase_AAA_core"/>
</dbReference>